<name>V6TZJ7_GIAIN</name>
<dbReference type="Proteomes" id="UP000018040">
    <property type="component" value="Unassembled WGS sequence"/>
</dbReference>
<protein>
    <submittedName>
        <fullName evidence="1">Uncharacterized protein</fullName>
    </submittedName>
</protein>
<dbReference type="EMBL" id="AHHH01000031">
    <property type="protein sequence ID" value="ESU44039.1"/>
    <property type="molecule type" value="Genomic_DNA"/>
</dbReference>
<dbReference type="VEuPathDB" id="GiardiaDB:QR46_1511"/>
<proteinExistence type="predicted"/>
<dbReference type="VEuPathDB" id="GiardiaDB:GL50803_0015496"/>
<evidence type="ECO:0000313" key="1">
    <source>
        <dbReference type="EMBL" id="ESU44039.1"/>
    </source>
</evidence>
<comment type="caution">
    <text evidence="1">The sequence shown here is derived from an EMBL/GenBank/DDBJ whole genome shotgun (WGS) entry which is preliminary data.</text>
</comment>
<organism evidence="1 2">
    <name type="scientific">Giardia intestinalis</name>
    <name type="common">Giardia lamblia</name>
    <dbReference type="NCBI Taxonomy" id="5741"/>
    <lineage>
        <taxon>Eukaryota</taxon>
        <taxon>Metamonada</taxon>
        <taxon>Diplomonadida</taxon>
        <taxon>Hexamitidae</taxon>
        <taxon>Giardiinae</taxon>
        <taxon>Giardia</taxon>
    </lineage>
</organism>
<dbReference type="OrthoDB" id="10259626at2759"/>
<reference evidence="2" key="1">
    <citation type="submission" date="2012-02" db="EMBL/GenBank/DDBJ databases">
        <title>Genome sequencing of Giardia lamblia Genotypes A2 and B isolates (DH and GS) and comparative analysis with the genomes of Genotypes A1 and E (WB and Pig).</title>
        <authorList>
            <person name="Adam R."/>
            <person name="Dahlstrom E."/>
            <person name="Martens C."/>
            <person name="Bruno D."/>
            <person name="Barbian K."/>
            <person name="Porcella S.F."/>
            <person name="Nash T."/>
        </authorList>
    </citation>
    <scope>NUCLEOTIDE SEQUENCE</scope>
    <source>
        <strain evidence="2">GS</strain>
    </source>
</reference>
<dbReference type="AlphaFoldDB" id="V6TZJ7"/>
<reference evidence="1 2" key="2">
    <citation type="journal article" date="2013" name="Genome Biol. Evol.">
        <title>Genome sequencing of Giardia lamblia genotypes A2 and B isolates (DH and GS) and comparative analysis with the genomes of genotypes A1 and E (WB and Pig).</title>
        <authorList>
            <person name="Adam R.D."/>
            <person name="Dahlstrom E.W."/>
            <person name="Martens C.A."/>
            <person name="Bruno D.P."/>
            <person name="Barbian K.D."/>
            <person name="Ricklefs S.M."/>
            <person name="Hernandez M.M."/>
            <person name="Narla N.P."/>
            <person name="Patel R.B."/>
            <person name="Porcella S.F."/>
            <person name="Nash T.E."/>
        </authorList>
    </citation>
    <scope>NUCLEOTIDE SEQUENCE [LARGE SCALE GENOMIC DNA]</scope>
    <source>
        <strain evidence="1 2">GS</strain>
    </source>
</reference>
<evidence type="ECO:0000313" key="2">
    <source>
        <dbReference type="Proteomes" id="UP000018040"/>
    </source>
</evidence>
<gene>
    <name evidence="1" type="ORF">GSB_150698</name>
</gene>
<dbReference type="VEuPathDB" id="GiardiaDB:GL50581_4164"/>
<accession>V6TZJ7</accession>
<dbReference type="VEuPathDB" id="GiardiaDB:DHA2_152681"/>
<sequence>MHITRFTFFYNTPDLEGEHISPFTQHNAVKFNALELALIGSILIGWTLQQSISVVASTMFSDTLLAAQEWILSRVVHYILTSASVRMDMDANIDTNMDICDLPTDVLNTVTHAISPNQPLTTVDFIAAIRIACSYMLTVFSDKFQFSATYSTKFGASLLRCTRSLTSDTLSARYLSELSALISLHMQHSNAIVSLIVSSECLLDMFSRWLRVILILGQDTGNICTLLSSIISSPIFSTGCVATARYRSGLVIKIFECLDAEVLQAIHAALESDGRQACAHMSGFMEMLVVTNIERLVSEAAPDIAPRLVPFLSAIVQTGVVVQRAKSHLKTSTWADLLAVTNASVLFSMTLIRLADSSKEYSVEVISKLLETTEGSVQELREFLLLQIMRFKVCHQVVDSLDENGMLMLTMLQNRISTILSE</sequence>